<proteinExistence type="predicted"/>
<evidence type="ECO:0000256" key="1">
    <source>
        <dbReference type="SAM" id="MobiDB-lite"/>
    </source>
</evidence>
<feature type="region of interest" description="Disordered" evidence="1">
    <location>
        <begin position="217"/>
        <end position="267"/>
    </location>
</feature>
<sequence>STPTSTPTPVVIPTPAPTSTPTPAPVISSPTLPDTTSDTISSWFSPGSSGVSAPTAAPAVTGTPEPSGITLPSITKGGGAIAPSTVSNLWRPSEAVDRWAAPKPKPYRIPEYRRSGSSRAGSLPYGESPSFEAPSPYGVPTVSASTLADVGSIGATALYGVSEDPVGNVAGTDYSDLIKRFSDRGAYNFKPINFLSSRAGPDADAPEGMDWVIRETPSGEETWALVPEGESSRPSARRGGDITSPAALVRSDGSSTPGGSGDPGGGGYYPSGYGGAAGGVAEEAPETLGELTWWGPDAVTPLLKGWGKWLRELVEINAESRPVPYLFDFEPEIDESAELRTVLEDLEGLLGKPGGTAATAAQPATGGTRTADELARRLQIALGAERGEGQSNQDFVISRLQGVLSEGNLTPEETERINDMISRAQAGESVGEEISNLPSQVWTPGTPAIAGTAGVPAFADFTAGGKESLSPRMRAVLRELSDRRQRGGSTLGYIEQLIDESRGEGEDARPWEELLRMAQSGEGGESALDQLLAQYSSVAEEWDDTVPQLKTPQPGVGSVSGILKRLQRMLGVETADDASQTEKWQQLINKIPGASFEAQQLMHSLTFDQSGKWMTQSSSMLPNPAFT</sequence>
<feature type="non-terminal residue" evidence="2">
    <location>
        <position position="1"/>
    </location>
</feature>
<gene>
    <name evidence="2" type="ORF">LCGC14_1143670</name>
</gene>
<accession>A0A0F9MKL5</accession>
<feature type="compositionally biased region" description="Gly residues" evidence="1">
    <location>
        <begin position="256"/>
        <end position="267"/>
    </location>
</feature>
<name>A0A0F9MKL5_9ZZZZ</name>
<protein>
    <submittedName>
        <fullName evidence="2">Uncharacterized protein</fullName>
    </submittedName>
</protein>
<evidence type="ECO:0000313" key="2">
    <source>
        <dbReference type="EMBL" id="KKM99856.1"/>
    </source>
</evidence>
<dbReference type="EMBL" id="LAZR01005449">
    <property type="protein sequence ID" value="KKM99856.1"/>
    <property type="molecule type" value="Genomic_DNA"/>
</dbReference>
<feature type="region of interest" description="Disordered" evidence="1">
    <location>
        <begin position="105"/>
        <end position="134"/>
    </location>
</feature>
<dbReference type="AlphaFoldDB" id="A0A0F9MKL5"/>
<feature type="compositionally biased region" description="Low complexity" evidence="1">
    <location>
        <begin position="25"/>
        <end position="64"/>
    </location>
</feature>
<organism evidence="2">
    <name type="scientific">marine sediment metagenome</name>
    <dbReference type="NCBI Taxonomy" id="412755"/>
    <lineage>
        <taxon>unclassified sequences</taxon>
        <taxon>metagenomes</taxon>
        <taxon>ecological metagenomes</taxon>
    </lineage>
</organism>
<reference evidence="2" key="1">
    <citation type="journal article" date="2015" name="Nature">
        <title>Complex archaea that bridge the gap between prokaryotes and eukaryotes.</title>
        <authorList>
            <person name="Spang A."/>
            <person name="Saw J.H."/>
            <person name="Jorgensen S.L."/>
            <person name="Zaremba-Niedzwiedzka K."/>
            <person name="Martijn J."/>
            <person name="Lind A.E."/>
            <person name="van Eijk R."/>
            <person name="Schleper C."/>
            <person name="Guy L."/>
            <person name="Ettema T.J."/>
        </authorList>
    </citation>
    <scope>NUCLEOTIDE SEQUENCE</scope>
</reference>
<comment type="caution">
    <text evidence="2">The sequence shown here is derived from an EMBL/GenBank/DDBJ whole genome shotgun (WGS) entry which is preliminary data.</text>
</comment>
<feature type="compositionally biased region" description="Pro residues" evidence="1">
    <location>
        <begin position="10"/>
        <end position="24"/>
    </location>
</feature>
<feature type="region of interest" description="Disordered" evidence="1">
    <location>
        <begin position="1"/>
        <end position="78"/>
    </location>
</feature>